<evidence type="ECO:0000313" key="2">
    <source>
        <dbReference type="Proteomes" id="UP000217790"/>
    </source>
</evidence>
<dbReference type="Gene3D" id="3.40.50.1820">
    <property type="entry name" value="alpha/beta hydrolase"/>
    <property type="match status" value="1"/>
</dbReference>
<dbReference type="OrthoDB" id="408631at2759"/>
<accession>A0A2H3CWE0</accession>
<organism evidence="1 2">
    <name type="scientific">Armillaria gallica</name>
    <name type="common">Bulbous honey fungus</name>
    <name type="synonym">Armillaria bulbosa</name>
    <dbReference type="NCBI Taxonomy" id="47427"/>
    <lineage>
        <taxon>Eukaryota</taxon>
        <taxon>Fungi</taxon>
        <taxon>Dikarya</taxon>
        <taxon>Basidiomycota</taxon>
        <taxon>Agaricomycotina</taxon>
        <taxon>Agaricomycetes</taxon>
        <taxon>Agaricomycetidae</taxon>
        <taxon>Agaricales</taxon>
        <taxon>Marasmiineae</taxon>
        <taxon>Physalacriaceae</taxon>
        <taxon>Armillaria</taxon>
    </lineage>
</organism>
<name>A0A2H3CWE0_ARMGA</name>
<dbReference type="InterPro" id="IPR029058">
    <property type="entry name" value="AB_hydrolase_fold"/>
</dbReference>
<evidence type="ECO:0000313" key="1">
    <source>
        <dbReference type="EMBL" id="PBK87341.1"/>
    </source>
</evidence>
<protein>
    <recommendedName>
        <fullName evidence="3">Carboxylesterase type B domain-containing protein</fullName>
    </recommendedName>
</protein>
<evidence type="ECO:0008006" key="3">
    <source>
        <dbReference type="Google" id="ProtNLM"/>
    </source>
</evidence>
<dbReference type="STRING" id="47427.A0A2H3CWE0"/>
<keyword evidence="2" id="KW-1185">Reference proteome</keyword>
<proteinExistence type="predicted"/>
<dbReference type="InParanoid" id="A0A2H3CWE0"/>
<dbReference type="EMBL" id="KZ293679">
    <property type="protein sequence ID" value="PBK87341.1"/>
    <property type="molecule type" value="Genomic_DNA"/>
</dbReference>
<dbReference type="Proteomes" id="UP000217790">
    <property type="component" value="Unassembled WGS sequence"/>
</dbReference>
<reference evidence="2" key="1">
    <citation type="journal article" date="2017" name="Nat. Ecol. Evol.">
        <title>Genome expansion and lineage-specific genetic innovations in the forest pathogenic fungi Armillaria.</title>
        <authorList>
            <person name="Sipos G."/>
            <person name="Prasanna A.N."/>
            <person name="Walter M.C."/>
            <person name="O'Connor E."/>
            <person name="Balint B."/>
            <person name="Krizsan K."/>
            <person name="Kiss B."/>
            <person name="Hess J."/>
            <person name="Varga T."/>
            <person name="Slot J."/>
            <person name="Riley R."/>
            <person name="Boka B."/>
            <person name="Rigling D."/>
            <person name="Barry K."/>
            <person name="Lee J."/>
            <person name="Mihaltcheva S."/>
            <person name="LaButti K."/>
            <person name="Lipzen A."/>
            <person name="Waldron R."/>
            <person name="Moloney N.M."/>
            <person name="Sperisen C."/>
            <person name="Kredics L."/>
            <person name="Vagvoelgyi C."/>
            <person name="Patrignani A."/>
            <person name="Fitzpatrick D."/>
            <person name="Nagy I."/>
            <person name="Doyle S."/>
            <person name="Anderson J.B."/>
            <person name="Grigoriev I.V."/>
            <person name="Gueldener U."/>
            <person name="Muensterkoetter M."/>
            <person name="Nagy L.G."/>
        </authorList>
    </citation>
    <scope>NUCLEOTIDE SEQUENCE [LARGE SCALE GENOMIC DNA]</scope>
    <source>
        <strain evidence="2">Ar21-2</strain>
    </source>
</reference>
<gene>
    <name evidence="1" type="ORF">ARMGADRAFT_466032</name>
</gene>
<sequence length="95" mass="10700">MSSAELGVHHASDIGFVYDRLNSSSETASPLLLSEMMLDYWVLFATGFKLEPNDGLGTSRPFSLQYMPENEEAIEFLRNNADAFHLSPINCFWAH</sequence>
<dbReference type="AlphaFoldDB" id="A0A2H3CWE0"/>